<dbReference type="InterPro" id="IPR002938">
    <property type="entry name" value="FAD-bd"/>
</dbReference>
<keyword evidence="1" id="KW-0503">Monooxygenase</keyword>
<gene>
    <name evidence="6" type="ORF">HYH03_004564</name>
</gene>
<feature type="region of interest" description="Disordered" evidence="2">
    <location>
        <begin position="1"/>
        <end position="20"/>
    </location>
</feature>
<organism evidence="6 7">
    <name type="scientific">Edaphochlamys debaryana</name>
    <dbReference type="NCBI Taxonomy" id="47281"/>
    <lineage>
        <taxon>Eukaryota</taxon>
        <taxon>Viridiplantae</taxon>
        <taxon>Chlorophyta</taxon>
        <taxon>core chlorophytes</taxon>
        <taxon>Chlorophyceae</taxon>
        <taxon>CS clade</taxon>
        <taxon>Chlamydomonadales</taxon>
        <taxon>Chlamydomonadales incertae sedis</taxon>
        <taxon>Edaphochlamys</taxon>
    </lineage>
</organism>
<feature type="transmembrane region" description="Helical" evidence="3">
    <location>
        <begin position="534"/>
        <end position="555"/>
    </location>
</feature>
<evidence type="ECO:0000256" key="2">
    <source>
        <dbReference type="SAM" id="MobiDB-lite"/>
    </source>
</evidence>
<dbReference type="GO" id="GO:0071949">
    <property type="term" value="F:FAD binding"/>
    <property type="evidence" value="ECO:0007669"/>
    <property type="project" value="InterPro"/>
</dbReference>
<accession>A0A836C384</accession>
<proteinExistence type="predicted"/>
<evidence type="ECO:0000313" key="6">
    <source>
        <dbReference type="EMBL" id="KAG2497409.1"/>
    </source>
</evidence>
<dbReference type="OrthoDB" id="10053569at2759"/>
<keyword evidence="1" id="KW-0560">Oxidoreductase</keyword>
<keyword evidence="3" id="KW-0472">Membrane</keyword>
<dbReference type="AlphaFoldDB" id="A0A836C384"/>
<feature type="compositionally biased region" description="Low complexity" evidence="2">
    <location>
        <begin position="48"/>
        <end position="71"/>
    </location>
</feature>
<evidence type="ECO:0000259" key="4">
    <source>
        <dbReference type="Pfam" id="PF01266"/>
    </source>
</evidence>
<comment type="caution">
    <text evidence="6">The sequence shown here is derived from an EMBL/GenBank/DDBJ whole genome shotgun (WGS) entry which is preliminary data.</text>
</comment>
<dbReference type="GO" id="GO:0004502">
    <property type="term" value="F:kynurenine 3-monooxygenase activity"/>
    <property type="evidence" value="ECO:0007669"/>
    <property type="project" value="TreeGrafter"/>
</dbReference>
<feature type="domain" description="FAD-binding" evidence="5">
    <location>
        <begin position="425"/>
        <end position="503"/>
    </location>
</feature>
<dbReference type="Pfam" id="PF01266">
    <property type="entry name" value="DAO"/>
    <property type="match status" value="1"/>
</dbReference>
<dbReference type="Proteomes" id="UP000612055">
    <property type="component" value="Unassembled WGS sequence"/>
</dbReference>
<feature type="transmembrane region" description="Helical" evidence="3">
    <location>
        <begin position="637"/>
        <end position="656"/>
    </location>
</feature>
<dbReference type="Gene3D" id="3.50.50.60">
    <property type="entry name" value="FAD/NAD(P)-binding domain"/>
    <property type="match status" value="1"/>
</dbReference>
<keyword evidence="3" id="KW-0812">Transmembrane</keyword>
<evidence type="ECO:0000313" key="7">
    <source>
        <dbReference type="Proteomes" id="UP000612055"/>
    </source>
</evidence>
<feature type="domain" description="FAD dependent oxidoreductase" evidence="4">
    <location>
        <begin position="94"/>
        <end position="188"/>
    </location>
</feature>
<dbReference type="GO" id="GO:0070189">
    <property type="term" value="P:kynurenine metabolic process"/>
    <property type="evidence" value="ECO:0007669"/>
    <property type="project" value="TreeGrafter"/>
</dbReference>
<sequence>MLTRQRAQRPGSHSGSGAGVATALRPCVGTLAPAHFPQAQAPSSPGTSLSRAPAARASSAPKPRSTAPSAVAEGVSAAAGSTEADWAPLNGLTAVIVGAGPAGCTLAMYLARQGWRVRVFEKRPEPGPATTSRQRSWVLAMYPRGIRPISHVAHVPLLVERAYKGLVVKPAKADAKPVVLERTGVLMDRTLLATALLDTVRQSYSSRVSFTFDAPLADVDLARKTATFTHAASTDATVTATAPAAAATAGAGRTGSLTADYNITSGRRQSAEADYDMTSNAVPYDLLVGADGANSRTRELLGEAFPGQFETEVLTPSESAYKAVYGLPPLPEVSAWDPDSGTPQGERLPGQFFFFLSGGDTSKGFMSVCRDLDGTYCGYLAGKLSNWEGLKTKEDYLALLPKAAPHLPPAWLPLMAQQLLDAPLSRFPAMRSLSRFWAPGGVVMVGDAAHTVTPSLGQGLNSAVQDCEILAGELRGVSAGGEALDAALRRFSEGRAPEVRALQDLELLQSAGLSRLPDLTKEPIKGLSLVLRKWIVIQYSGLAFIGTIAATAAAARRKDERKKAAAAAAGGGGGADGKELAAAAAAMAAAAASGDAAAAAVVADVLATQLEANYVRSPPFYELLRGHMGYREMLTRVYGMAAAGTGITAALLYGMLQGGAALLARVTAGL</sequence>
<dbReference type="InterPro" id="IPR036188">
    <property type="entry name" value="FAD/NAD-bd_sf"/>
</dbReference>
<reference evidence="6" key="1">
    <citation type="journal article" date="2020" name="bioRxiv">
        <title>Comparative genomics of Chlamydomonas.</title>
        <authorList>
            <person name="Craig R.J."/>
            <person name="Hasan A.R."/>
            <person name="Ness R.W."/>
            <person name="Keightley P.D."/>
        </authorList>
    </citation>
    <scope>NUCLEOTIDE SEQUENCE</scope>
    <source>
        <strain evidence="6">CCAP 11/70</strain>
    </source>
</reference>
<keyword evidence="3" id="KW-1133">Transmembrane helix</keyword>
<dbReference type="SUPFAM" id="SSF51905">
    <property type="entry name" value="FAD/NAD(P)-binding domain"/>
    <property type="match status" value="1"/>
</dbReference>
<evidence type="ECO:0000256" key="1">
    <source>
        <dbReference type="ARBA" id="ARBA00023033"/>
    </source>
</evidence>
<evidence type="ECO:0000256" key="3">
    <source>
        <dbReference type="SAM" id="Phobius"/>
    </source>
</evidence>
<dbReference type="PANTHER" id="PTHR46028">
    <property type="entry name" value="KYNURENINE 3-MONOOXYGENASE"/>
    <property type="match status" value="1"/>
</dbReference>
<name>A0A836C384_9CHLO</name>
<feature type="region of interest" description="Disordered" evidence="2">
    <location>
        <begin position="34"/>
        <end position="71"/>
    </location>
</feature>
<dbReference type="InterPro" id="IPR006076">
    <property type="entry name" value="FAD-dep_OxRdtase"/>
</dbReference>
<dbReference type="PANTHER" id="PTHR46028:SF7">
    <property type="entry name" value="KYNURENINE 3-MONOOXYGENASE-RELATED"/>
    <property type="match status" value="1"/>
</dbReference>
<dbReference type="Pfam" id="PF01494">
    <property type="entry name" value="FAD_binding_3"/>
    <property type="match status" value="1"/>
</dbReference>
<dbReference type="EMBL" id="JAEHOE010000014">
    <property type="protein sequence ID" value="KAG2497409.1"/>
    <property type="molecule type" value="Genomic_DNA"/>
</dbReference>
<keyword evidence="7" id="KW-1185">Reference proteome</keyword>
<dbReference type="PRINTS" id="PR00420">
    <property type="entry name" value="RNGMNOXGNASE"/>
</dbReference>
<evidence type="ECO:0000259" key="5">
    <source>
        <dbReference type="Pfam" id="PF01494"/>
    </source>
</evidence>
<protein>
    <submittedName>
        <fullName evidence="6">Uncharacterized protein</fullName>
    </submittedName>
</protein>